<feature type="domain" description="Peptidase C1A papain C-terminal" evidence="2">
    <location>
        <begin position="34"/>
        <end position="248"/>
    </location>
</feature>
<proteinExistence type="inferred from homology"/>
<dbReference type="SMART" id="SM00645">
    <property type="entry name" value="Pept_C1"/>
    <property type="match status" value="1"/>
</dbReference>
<dbReference type="SUPFAM" id="SSF54001">
    <property type="entry name" value="Cysteine proteinases"/>
    <property type="match status" value="1"/>
</dbReference>
<dbReference type="InterPro" id="IPR013128">
    <property type="entry name" value="Peptidase_C1A"/>
</dbReference>
<sequence>MWTPYYFERRRYYHARRDGAYPQEESFSFPNQRLAPSVDLRMWMTPITNQNNTRTCCANAFAAICEYLIRRTNNRPFTQTSIILSHLFIYFNGRMKEQHTRHVRDLGVFQRSVALGIREYGACEEEFWSSRWHSLREQPHRTAYQQARKYTAVLLRVPITIEAIETCLHNQIPVPIDIIMDDETVQIITTNNGILDVRRLNDNTIDARNLHTVLIVGYDRRKQYFIMRNSWGTNWGSDGYFYVPYSFLSRRERINCTDSLWTIRRIEPRKHRLPNISRLVLQ</sequence>
<dbReference type="AlphaFoldDB" id="A0A815R015"/>
<keyword evidence="4" id="KW-1185">Reference proteome</keyword>
<dbReference type="InterPro" id="IPR000668">
    <property type="entry name" value="Peptidase_C1A_C"/>
</dbReference>
<dbReference type="CDD" id="cd02619">
    <property type="entry name" value="Peptidase_C1"/>
    <property type="match status" value="1"/>
</dbReference>
<evidence type="ECO:0000313" key="3">
    <source>
        <dbReference type="EMBL" id="CAF1470617.1"/>
    </source>
</evidence>
<dbReference type="Proteomes" id="UP000663828">
    <property type="component" value="Unassembled WGS sequence"/>
</dbReference>
<evidence type="ECO:0000313" key="4">
    <source>
        <dbReference type="Proteomes" id="UP000663828"/>
    </source>
</evidence>
<dbReference type="GO" id="GO:0008234">
    <property type="term" value="F:cysteine-type peptidase activity"/>
    <property type="evidence" value="ECO:0007669"/>
    <property type="project" value="InterPro"/>
</dbReference>
<dbReference type="Gene3D" id="3.90.70.10">
    <property type="entry name" value="Cysteine proteinases"/>
    <property type="match status" value="1"/>
</dbReference>
<name>A0A815R015_ADIRI</name>
<comment type="similarity">
    <text evidence="1">Belongs to the peptidase C1 family.</text>
</comment>
<organism evidence="3 4">
    <name type="scientific">Adineta ricciae</name>
    <name type="common">Rotifer</name>
    <dbReference type="NCBI Taxonomy" id="249248"/>
    <lineage>
        <taxon>Eukaryota</taxon>
        <taxon>Metazoa</taxon>
        <taxon>Spiralia</taxon>
        <taxon>Gnathifera</taxon>
        <taxon>Rotifera</taxon>
        <taxon>Eurotatoria</taxon>
        <taxon>Bdelloidea</taxon>
        <taxon>Adinetida</taxon>
        <taxon>Adinetidae</taxon>
        <taxon>Adineta</taxon>
    </lineage>
</organism>
<comment type="caution">
    <text evidence="3">The sequence shown here is derived from an EMBL/GenBank/DDBJ whole genome shotgun (WGS) entry which is preliminary data.</text>
</comment>
<dbReference type="InterPro" id="IPR038765">
    <property type="entry name" value="Papain-like_cys_pep_sf"/>
</dbReference>
<reference evidence="3" key="1">
    <citation type="submission" date="2021-02" db="EMBL/GenBank/DDBJ databases">
        <authorList>
            <person name="Nowell W R."/>
        </authorList>
    </citation>
    <scope>NUCLEOTIDE SEQUENCE</scope>
</reference>
<dbReference type="Pfam" id="PF00112">
    <property type="entry name" value="Peptidase_C1"/>
    <property type="match status" value="1"/>
</dbReference>
<accession>A0A815R015</accession>
<evidence type="ECO:0000259" key="2">
    <source>
        <dbReference type="SMART" id="SM00645"/>
    </source>
</evidence>
<dbReference type="PANTHER" id="PTHR12411">
    <property type="entry name" value="CYSTEINE PROTEASE FAMILY C1-RELATED"/>
    <property type="match status" value="1"/>
</dbReference>
<gene>
    <name evidence="3" type="ORF">XAT740_LOCUS37957</name>
</gene>
<protein>
    <recommendedName>
        <fullName evidence="2">Peptidase C1A papain C-terminal domain-containing protein</fullName>
    </recommendedName>
</protein>
<dbReference type="GO" id="GO:0006508">
    <property type="term" value="P:proteolysis"/>
    <property type="evidence" value="ECO:0007669"/>
    <property type="project" value="InterPro"/>
</dbReference>
<evidence type="ECO:0000256" key="1">
    <source>
        <dbReference type="ARBA" id="ARBA00008455"/>
    </source>
</evidence>
<dbReference type="EMBL" id="CAJNOR010004046">
    <property type="protein sequence ID" value="CAF1470617.1"/>
    <property type="molecule type" value="Genomic_DNA"/>
</dbReference>